<accession>A0A4Q8ANA3</accession>
<dbReference type="Proteomes" id="UP000291483">
    <property type="component" value="Unassembled WGS sequence"/>
</dbReference>
<gene>
    <name evidence="2" type="ORF">EV379_2413</name>
</gene>
<sequence>MYDFIEMLSDALRQRTERLERGVARRRANSTHTGILRSNSATDPAWGTTDVGPATEPLTVIPQPVPAGNHIAAHRTGLGRLAY</sequence>
<dbReference type="RefSeq" id="WP_130506317.1">
    <property type="nucleotide sequence ID" value="NZ_SHLC01000001.1"/>
</dbReference>
<dbReference type="AlphaFoldDB" id="A0A4Q8ANA3"/>
<name>A0A4Q8ANA3_9MICO</name>
<protein>
    <submittedName>
        <fullName evidence="2">Uncharacterized protein</fullName>
    </submittedName>
</protein>
<evidence type="ECO:0000256" key="1">
    <source>
        <dbReference type="SAM" id="MobiDB-lite"/>
    </source>
</evidence>
<feature type="compositionally biased region" description="Polar residues" evidence="1">
    <location>
        <begin position="30"/>
        <end position="42"/>
    </location>
</feature>
<comment type="caution">
    <text evidence="2">The sequence shown here is derived from an EMBL/GenBank/DDBJ whole genome shotgun (WGS) entry which is preliminary data.</text>
</comment>
<organism evidence="2 3">
    <name type="scientific">Microterricola gilva</name>
    <dbReference type="NCBI Taxonomy" id="393267"/>
    <lineage>
        <taxon>Bacteria</taxon>
        <taxon>Bacillati</taxon>
        <taxon>Actinomycetota</taxon>
        <taxon>Actinomycetes</taxon>
        <taxon>Micrococcales</taxon>
        <taxon>Microbacteriaceae</taxon>
        <taxon>Microterricola</taxon>
    </lineage>
</organism>
<keyword evidence="3" id="KW-1185">Reference proteome</keyword>
<dbReference type="EMBL" id="SHLC01000001">
    <property type="protein sequence ID" value="RZU66067.1"/>
    <property type="molecule type" value="Genomic_DNA"/>
</dbReference>
<dbReference type="OrthoDB" id="9860477at2"/>
<feature type="region of interest" description="Disordered" evidence="1">
    <location>
        <begin position="23"/>
        <end position="52"/>
    </location>
</feature>
<evidence type="ECO:0000313" key="2">
    <source>
        <dbReference type="EMBL" id="RZU66067.1"/>
    </source>
</evidence>
<reference evidence="2 3" key="1">
    <citation type="submission" date="2019-02" db="EMBL/GenBank/DDBJ databases">
        <title>Sequencing the genomes of 1000 actinobacteria strains.</title>
        <authorList>
            <person name="Klenk H.-P."/>
        </authorList>
    </citation>
    <scope>NUCLEOTIDE SEQUENCE [LARGE SCALE GENOMIC DNA]</scope>
    <source>
        <strain evidence="2 3">DSM 18319</strain>
    </source>
</reference>
<evidence type="ECO:0000313" key="3">
    <source>
        <dbReference type="Proteomes" id="UP000291483"/>
    </source>
</evidence>
<proteinExistence type="predicted"/>